<dbReference type="InterPro" id="IPR053138">
    <property type="entry name" value="N-alpha-Ac-DABA_deacetylase"/>
</dbReference>
<keyword evidence="3" id="KW-0378">Hydrolase</keyword>
<evidence type="ECO:0000256" key="3">
    <source>
        <dbReference type="ARBA" id="ARBA00022801"/>
    </source>
</evidence>
<dbReference type="Pfam" id="PF24827">
    <property type="entry name" value="AstE_AspA_cat"/>
    <property type="match status" value="1"/>
</dbReference>
<keyword evidence="7" id="KW-1185">Reference proteome</keyword>
<dbReference type="InterPro" id="IPR043795">
    <property type="entry name" value="N-alpha-Ac-DABA-like"/>
</dbReference>
<dbReference type="GO" id="GO:0046872">
    <property type="term" value="F:metal ion binding"/>
    <property type="evidence" value="ECO:0007669"/>
    <property type="project" value="UniProtKB-KW"/>
</dbReference>
<gene>
    <name evidence="6" type="ORF">Back2_22900</name>
</gene>
<comment type="cofactor">
    <cofactor evidence="1">
        <name>Zn(2+)</name>
        <dbReference type="ChEBI" id="CHEBI:29105"/>
    </cofactor>
</comment>
<evidence type="ECO:0000313" key="6">
    <source>
        <dbReference type="EMBL" id="BBH18003.1"/>
    </source>
</evidence>
<feature type="domain" description="Succinylglutamate desuccinylase/Aspartoacylase catalytic" evidence="5">
    <location>
        <begin position="46"/>
        <end position="226"/>
    </location>
</feature>
<protein>
    <submittedName>
        <fullName evidence="6">Deacylase</fullName>
    </submittedName>
</protein>
<proteinExistence type="predicted"/>
<evidence type="ECO:0000256" key="4">
    <source>
        <dbReference type="ARBA" id="ARBA00022833"/>
    </source>
</evidence>
<dbReference type="GO" id="GO:0016788">
    <property type="term" value="F:hydrolase activity, acting on ester bonds"/>
    <property type="evidence" value="ECO:0007669"/>
    <property type="project" value="InterPro"/>
</dbReference>
<dbReference type="RefSeq" id="WP_125569377.1">
    <property type="nucleotide sequence ID" value="NZ_AP019307.1"/>
</dbReference>
<dbReference type="CDD" id="cd06251">
    <property type="entry name" value="M14_ASTE_ASPA-like"/>
    <property type="match status" value="1"/>
</dbReference>
<sequence>MGRESFAIGQVRVRPGSRKDVELPITRLVTGGDVSLPVQIVHGKYDGPTIWVSAAIHGEEVMGVEVVRRLLATLNPKHLHGTLMAVPVVNVLGFMTGDRYLPDRRDLNRAFPGSPRGSLASRIAHLFMEEVVSKCELGIDLHTAADRRANLPQLRGDLDDPRTYGLAKVFGAPVMLHAKLRDGSLRQAATEAGSMVLLYESGEAMRFDELSIGTGVAGIRRVMAHLGMIEEVVEQPAAPTLESRESNWIRARGTGIFQLECELGDMVESGRRLGRTSDTFGRGGRLVRADRDGIVIGLTRAPIVNAGDGLVHVAQITSTDG</sequence>
<dbReference type="OrthoDB" id="9782876at2"/>
<evidence type="ECO:0000259" key="5">
    <source>
        <dbReference type="Pfam" id="PF24827"/>
    </source>
</evidence>
<dbReference type="GO" id="GO:0016811">
    <property type="term" value="F:hydrolase activity, acting on carbon-nitrogen (but not peptide) bonds, in linear amides"/>
    <property type="evidence" value="ECO:0007669"/>
    <property type="project" value="InterPro"/>
</dbReference>
<name>A0A3G9J062_9ACTN</name>
<dbReference type="PANTHER" id="PTHR37326">
    <property type="entry name" value="BLL3975 PROTEIN"/>
    <property type="match status" value="1"/>
</dbReference>
<dbReference type="InterPro" id="IPR055438">
    <property type="entry name" value="AstE_AspA_cat"/>
</dbReference>
<evidence type="ECO:0000256" key="1">
    <source>
        <dbReference type="ARBA" id="ARBA00001947"/>
    </source>
</evidence>
<organism evidence="6 7">
    <name type="scientific">Nocardioides baekrokdamisoli</name>
    <dbReference type="NCBI Taxonomy" id="1804624"/>
    <lineage>
        <taxon>Bacteria</taxon>
        <taxon>Bacillati</taxon>
        <taxon>Actinomycetota</taxon>
        <taxon>Actinomycetes</taxon>
        <taxon>Propionibacteriales</taxon>
        <taxon>Nocardioidaceae</taxon>
        <taxon>Nocardioides</taxon>
    </lineage>
</organism>
<dbReference type="Gene3D" id="3.40.630.10">
    <property type="entry name" value="Zn peptidases"/>
    <property type="match status" value="1"/>
</dbReference>
<dbReference type="KEGG" id="nbe:Back2_22900"/>
<dbReference type="EMBL" id="AP019307">
    <property type="protein sequence ID" value="BBH18003.1"/>
    <property type="molecule type" value="Genomic_DNA"/>
</dbReference>
<dbReference type="AlphaFoldDB" id="A0A3G9J062"/>
<dbReference type="PIRSF" id="PIRSF039012">
    <property type="entry name" value="ASP"/>
    <property type="match status" value="1"/>
</dbReference>
<keyword evidence="4" id="KW-0862">Zinc</keyword>
<evidence type="ECO:0000313" key="7">
    <source>
        <dbReference type="Proteomes" id="UP000271573"/>
    </source>
</evidence>
<keyword evidence="2" id="KW-0479">Metal-binding</keyword>
<evidence type="ECO:0000256" key="2">
    <source>
        <dbReference type="ARBA" id="ARBA00022723"/>
    </source>
</evidence>
<accession>A0A3G9J062</accession>
<dbReference type="Proteomes" id="UP000271573">
    <property type="component" value="Chromosome"/>
</dbReference>
<dbReference type="PANTHER" id="PTHR37326:SF2">
    <property type="entry name" value="SUCCINYLGLUTAMATE DESUCCINYLASE_ASPARTOACYLASE FAMILY PROTEIN"/>
    <property type="match status" value="1"/>
</dbReference>
<dbReference type="SUPFAM" id="SSF53187">
    <property type="entry name" value="Zn-dependent exopeptidases"/>
    <property type="match status" value="1"/>
</dbReference>
<reference evidence="6 7" key="1">
    <citation type="submission" date="2018-11" db="EMBL/GenBank/DDBJ databases">
        <title>Complete genome sequence of Nocardioides baekrokdamisoli strain KCTC 39748.</title>
        <authorList>
            <person name="Kang S.W."/>
            <person name="Lee K.C."/>
            <person name="Kim K.K."/>
            <person name="Kim J.S."/>
            <person name="Kim D.S."/>
            <person name="Ko S.H."/>
            <person name="Yang S.H."/>
            <person name="Shin Y.K."/>
            <person name="Lee J.S."/>
        </authorList>
    </citation>
    <scope>NUCLEOTIDE SEQUENCE [LARGE SCALE GENOMIC DNA]</scope>
    <source>
        <strain evidence="6 7">KCTC 39748</strain>
    </source>
</reference>